<dbReference type="GO" id="GO:0016787">
    <property type="term" value="F:hydrolase activity"/>
    <property type="evidence" value="ECO:0007669"/>
    <property type="project" value="UniProtKB-KW"/>
</dbReference>
<evidence type="ECO:0000313" key="2">
    <source>
        <dbReference type="EMBL" id="KZE31254.1"/>
    </source>
</evidence>
<feature type="domain" description="AB hydrolase-1" evidence="1">
    <location>
        <begin position="23"/>
        <end position="254"/>
    </location>
</feature>
<keyword evidence="3" id="KW-1185">Reference proteome</keyword>
<dbReference type="SUPFAM" id="SSF53474">
    <property type="entry name" value="alpha/beta-Hydrolases"/>
    <property type="match status" value="1"/>
</dbReference>
<sequence length="273" mass="29353">MSSPRLEVLSEAPRGAARRAPPLLFVHGAFCDAHCWRPLMARLAEAGYACHAFSLEGHGASEGRAYLPLIGIADYVKNLATVARALPEPPVLVGHSMGGFVVQQYLARHPAAAAALLAPVPPTGLAASSWRLMTRAPALFLKLNLFQHGHHQPALDELRAMLFCAHASDDAVAELARHAQPESQRALFDMALVSPFLLPRLPAMPALVLGAAHDALIAADEVAACARRLDCRADILPDLGHMMMLDAGWERVVERLARWLDTTFPLERGAAAA</sequence>
<comment type="caution">
    <text evidence="2">The sequence shown here is derived from an EMBL/GenBank/DDBJ whole genome shotgun (WGS) entry which is preliminary data.</text>
</comment>
<dbReference type="InterPro" id="IPR050228">
    <property type="entry name" value="Carboxylesterase_BioH"/>
</dbReference>
<evidence type="ECO:0000259" key="1">
    <source>
        <dbReference type="Pfam" id="PF12697"/>
    </source>
</evidence>
<protein>
    <submittedName>
        <fullName evidence="2">Alpha/beta hydrolase</fullName>
    </submittedName>
</protein>
<gene>
    <name evidence="2" type="ORF">AVW16_12230</name>
</gene>
<dbReference type="Pfam" id="PF12697">
    <property type="entry name" value="Abhydrolase_6"/>
    <property type="match status" value="1"/>
</dbReference>
<dbReference type="InterPro" id="IPR000073">
    <property type="entry name" value="AB_hydrolase_1"/>
</dbReference>
<dbReference type="PANTHER" id="PTHR43194">
    <property type="entry name" value="HYDROLASE ALPHA/BETA FOLD FAMILY"/>
    <property type="match status" value="1"/>
</dbReference>
<reference evidence="3" key="1">
    <citation type="submission" date="2016-01" db="EMBL/GenBank/DDBJ databases">
        <title>Draft genome of Chromobacterium sp. F49.</title>
        <authorList>
            <person name="Hong K.W."/>
        </authorList>
    </citation>
    <scope>NUCLEOTIDE SEQUENCE [LARGE SCALE GENOMIC DNA]</scope>
    <source>
        <strain evidence="3">CN10</strain>
    </source>
</reference>
<proteinExistence type="predicted"/>
<dbReference type="InterPro" id="IPR029058">
    <property type="entry name" value="AB_hydrolase_fold"/>
</dbReference>
<keyword evidence="2" id="KW-0378">Hydrolase</keyword>
<dbReference type="RefSeq" id="WP_066613007.1">
    <property type="nucleotide sequence ID" value="NZ_LQQU01000025.1"/>
</dbReference>
<accession>A0A165F5C9</accession>
<dbReference type="Gene3D" id="3.40.50.1820">
    <property type="entry name" value="alpha/beta hydrolase"/>
    <property type="match status" value="1"/>
</dbReference>
<organism evidence="2 3">
    <name type="scientific">Crenobacter luteus</name>
    <dbReference type="NCBI Taxonomy" id="1452487"/>
    <lineage>
        <taxon>Bacteria</taxon>
        <taxon>Pseudomonadati</taxon>
        <taxon>Pseudomonadota</taxon>
        <taxon>Betaproteobacteria</taxon>
        <taxon>Neisseriales</taxon>
        <taxon>Neisseriaceae</taxon>
        <taxon>Crenobacter</taxon>
    </lineage>
</organism>
<evidence type="ECO:0000313" key="3">
    <source>
        <dbReference type="Proteomes" id="UP000076625"/>
    </source>
</evidence>
<dbReference type="EMBL" id="LQQU01000025">
    <property type="protein sequence ID" value="KZE31254.1"/>
    <property type="molecule type" value="Genomic_DNA"/>
</dbReference>
<dbReference type="OrthoDB" id="9806902at2"/>
<dbReference type="STRING" id="1452487.AVW16_12230"/>
<dbReference type="PANTHER" id="PTHR43194:SF2">
    <property type="entry name" value="PEROXISOMAL MEMBRANE PROTEIN LPX1"/>
    <property type="match status" value="1"/>
</dbReference>
<name>A0A165F5C9_9NEIS</name>
<dbReference type="AlphaFoldDB" id="A0A165F5C9"/>
<dbReference type="Proteomes" id="UP000076625">
    <property type="component" value="Unassembled WGS sequence"/>
</dbReference>